<dbReference type="Proteomes" id="UP000285301">
    <property type="component" value="Unassembled WGS sequence"/>
</dbReference>
<reference evidence="7 8" key="1">
    <citation type="journal article" date="2018" name="Gigascience">
        <title>Genomes of trombidid mites reveal novel predicted allergens and laterally-transferred genes associated with secondary metabolism.</title>
        <authorList>
            <person name="Dong X."/>
            <person name="Chaisiri K."/>
            <person name="Xia D."/>
            <person name="Armstrong S.D."/>
            <person name="Fang Y."/>
            <person name="Donnelly M.J."/>
            <person name="Kadowaki T."/>
            <person name="McGarry J.W."/>
            <person name="Darby A.C."/>
            <person name="Makepeace B.L."/>
        </authorList>
    </citation>
    <scope>NUCLEOTIDE SEQUENCE [LARGE SCALE GENOMIC DNA]</scope>
    <source>
        <strain evidence="7">UoL-WK</strain>
    </source>
</reference>
<accession>A0A443Q9F0</accession>
<evidence type="ECO:0000313" key="7">
    <source>
        <dbReference type="EMBL" id="RWR99660.1"/>
    </source>
</evidence>
<protein>
    <recommendedName>
        <fullName evidence="6">RING-type domain-containing protein</fullName>
    </recommendedName>
</protein>
<dbReference type="InterPro" id="IPR017907">
    <property type="entry name" value="Znf_RING_CS"/>
</dbReference>
<name>A0A443Q9F0_9ACAR</name>
<evidence type="ECO:0000256" key="5">
    <source>
        <dbReference type="SAM" id="MobiDB-lite"/>
    </source>
</evidence>
<dbReference type="InterPro" id="IPR013083">
    <property type="entry name" value="Znf_RING/FYVE/PHD"/>
</dbReference>
<evidence type="ECO:0000256" key="4">
    <source>
        <dbReference type="PROSITE-ProRule" id="PRU00175"/>
    </source>
</evidence>
<dbReference type="PROSITE" id="PS00518">
    <property type="entry name" value="ZF_RING_1"/>
    <property type="match status" value="1"/>
</dbReference>
<dbReference type="PROSITE" id="PS50089">
    <property type="entry name" value="ZF_RING_2"/>
    <property type="match status" value="1"/>
</dbReference>
<dbReference type="AlphaFoldDB" id="A0A443Q9F0"/>
<dbReference type="SUPFAM" id="SSF57850">
    <property type="entry name" value="RING/U-box"/>
    <property type="match status" value="1"/>
</dbReference>
<dbReference type="EMBL" id="NCKU01014107">
    <property type="protein sequence ID" value="RWR99660.1"/>
    <property type="molecule type" value="Genomic_DNA"/>
</dbReference>
<sequence length="345" mass="38666">MATGADEQHAIKRSRTGRTIIPNRQVYNDDYVCPKIGRRSRKTKKDGKNDQKPLPAFWSIAAENKVSAAELDASLQPERTHTRRSKKRKLEAKPQRRGNGPELEKMNHQSKNASESPKRSMGRGCWKGSQETPPRTEGGKSGSIGMQLRARDAPPIQEVLSKAKARNISGGAAQPSGPRMGSPTAIQEPKYPEAEEAINHFLRMAENTSVGEQIFGVSRFIELIKKAWNNIQGRTIKSSRLIMNAKSHELKAGKTWSETMMKLAKVIAAEDRTDVETIAIEVFIRLYVCALCKMSPIFPVQGDRTRCRHIFCRECVVAFNRRRECPGCGSSMRYGIQGDWEEADE</sequence>
<dbReference type="GO" id="GO:0008270">
    <property type="term" value="F:zinc ion binding"/>
    <property type="evidence" value="ECO:0007669"/>
    <property type="project" value="UniProtKB-KW"/>
</dbReference>
<evidence type="ECO:0000313" key="8">
    <source>
        <dbReference type="Proteomes" id="UP000285301"/>
    </source>
</evidence>
<keyword evidence="8" id="KW-1185">Reference proteome</keyword>
<feature type="region of interest" description="Disordered" evidence="5">
    <location>
        <begin position="68"/>
        <end position="145"/>
    </location>
</feature>
<evidence type="ECO:0000256" key="2">
    <source>
        <dbReference type="ARBA" id="ARBA00022771"/>
    </source>
</evidence>
<evidence type="ECO:0000256" key="3">
    <source>
        <dbReference type="ARBA" id="ARBA00022833"/>
    </source>
</evidence>
<feature type="compositionally biased region" description="Basic residues" evidence="5">
    <location>
        <begin position="81"/>
        <end position="90"/>
    </location>
</feature>
<feature type="compositionally biased region" description="Basic residues" evidence="5">
    <location>
        <begin position="36"/>
        <end position="45"/>
    </location>
</feature>
<feature type="region of interest" description="Disordered" evidence="5">
    <location>
        <begin position="1"/>
        <end position="56"/>
    </location>
</feature>
<dbReference type="InterPro" id="IPR001841">
    <property type="entry name" value="Znf_RING"/>
</dbReference>
<feature type="domain" description="RING-type" evidence="6">
    <location>
        <begin position="289"/>
        <end position="328"/>
    </location>
</feature>
<organism evidence="7 8">
    <name type="scientific">Dinothrombium tinctorium</name>
    <dbReference type="NCBI Taxonomy" id="1965070"/>
    <lineage>
        <taxon>Eukaryota</taxon>
        <taxon>Metazoa</taxon>
        <taxon>Ecdysozoa</taxon>
        <taxon>Arthropoda</taxon>
        <taxon>Chelicerata</taxon>
        <taxon>Arachnida</taxon>
        <taxon>Acari</taxon>
        <taxon>Acariformes</taxon>
        <taxon>Trombidiformes</taxon>
        <taxon>Prostigmata</taxon>
        <taxon>Anystina</taxon>
        <taxon>Parasitengona</taxon>
        <taxon>Trombidioidea</taxon>
        <taxon>Trombidiidae</taxon>
        <taxon>Dinothrombium</taxon>
    </lineage>
</organism>
<evidence type="ECO:0000259" key="6">
    <source>
        <dbReference type="PROSITE" id="PS50089"/>
    </source>
</evidence>
<gene>
    <name evidence="7" type="ORF">B4U79_18759</name>
</gene>
<comment type="caution">
    <text evidence="7">The sequence shown here is derived from an EMBL/GenBank/DDBJ whole genome shotgun (WGS) entry which is preliminary data.</text>
</comment>
<evidence type="ECO:0000256" key="1">
    <source>
        <dbReference type="ARBA" id="ARBA00022723"/>
    </source>
</evidence>
<keyword evidence="2 4" id="KW-0863">Zinc-finger</keyword>
<keyword evidence="3" id="KW-0862">Zinc</keyword>
<feature type="compositionally biased region" description="Basic and acidic residues" evidence="5">
    <location>
        <begin position="1"/>
        <end position="10"/>
    </location>
</feature>
<keyword evidence="1" id="KW-0479">Metal-binding</keyword>
<dbReference type="Gene3D" id="3.30.40.10">
    <property type="entry name" value="Zinc/RING finger domain, C3HC4 (zinc finger)"/>
    <property type="match status" value="1"/>
</dbReference>
<proteinExistence type="predicted"/>